<keyword evidence="9" id="KW-1133">Transmembrane helix</keyword>
<keyword evidence="11" id="KW-1185">Reference proteome</keyword>
<proteinExistence type="inferred from homology"/>
<comment type="similarity">
    <text evidence="4">Belongs to the peroxiredoxin-like PRXL2 family. PRXL2A subfamily.</text>
</comment>
<evidence type="ECO:0000256" key="3">
    <source>
        <dbReference type="ARBA" id="ARBA00023284"/>
    </source>
</evidence>
<comment type="subcellular location">
    <subcellularLocation>
        <location evidence="1">Cytoplasm</location>
    </subcellularLocation>
</comment>
<evidence type="ECO:0000256" key="2">
    <source>
        <dbReference type="ARBA" id="ARBA00022490"/>
    </source>
</evidence>
<feature type="compositionally biased region" description="Basic and acidic residues" evidence="8">
    <location>
        <begin position="564"/>
        <end position="573"/>
    </location>
</feature>
<evidence type="ECO:0000256" key="1">
    <source>
        <dbReference type="ARBA" id="ARBA00004496"/>
    </source>
</evidence>
<evidence type="ECO:0000256" key="6">
    <source>
        <dbReference type="ARBA" id="ARBA00032058"/>
    </source>
</evidence>
<organism evidence="10 11">
    <name type="scientific">Polyrhizophydium stewartii</name>
    <dbReference type="NCBI Taxonomy" id="2732419"/>
    <lineage>
        <taxon>Eukaryota</taxon>
        <taxon>Fungi</taxon>
        <taxon>Fungi incertae sedis</taxon>
        <taxon>Chytridiomycota</taxon>
        <taxon>Chytridiomycota incertae sedis</taxon>
        <taxon>Chytridiomycetes</taxon>
        <taxon>Rhizophydiales</taxon>
        <taxon>Rhizophydiales incertae sedis</taxon>
        <taxon>Polyrhizophydium</taxon>
    </lineage>
</organism>
<evidence type="ECO:0000256" key="4">
    <source>
        <dbReference type="ARBA" id="ARBA00023787"/>
    </source>
</evidence>
<evidence type="ECO:0000313" key="10">
    <source>
        <dbReference type="EMBL" id="KAL2918876.1"/>
    </source>
</evidence>
<gene>
    <name evidence="10" type="ORF">HK105_201710</name>
</gene>
<feature type="compositionally biased region" description="Basic and acidic residues" evidence="8">
    <location>
        <begin position="868"/>
        <end position="881"/>
    </location>
</feature>
<feature type="compositionally biased region" description="Pro residues" evidence="8">
    <location>
        <begin position="795"/>
        <end position="811"/>
    </location>
</feature>
<feature type="compositionally biased region" description="Pro residues" evidence="8">
    <location>
        <begin position="728"/>
        <end position="737"/>
    </location>
</feature>
<dbReference type="SUPFAM" id="SSF52058">
    <property type="entry name" value="L domain-like"/>
    <property type="match status" value="1"/>
</dbReference>
<feature type="transmembrane region" description="Helical" evidence="9">
    <location>
        <begin position="506"/>
        <end position="527"/>
    </location>
</feature>
<sequence length="881" mass="94855">MAEQTGDPGRLPPGLTQLPGLPDLLNEPEQTQYEVARLLYYFRLAESDIVERAMSLATKPSSEPPTARQQQRLCEQKELYDQQYSQQAEAQMQRPPEQRPPDAVDPALPAATLPTRELPGKQQQQPPPAAPPAAPHMTLDNPAPRTHADAAPAFGLAPDWQQTLAQTYSTPAGFKSSKLPMLPPDIPLRALAPKADGGDARPVMTKDVHADGPTLLLLLRRPGCLLCRQWASSLQSHRQTINGYGVRMVAIVKEDVGIEGFVGSVWSDPVLLDPEHSLYRFINDGELRVATVWQLVSSSAFWSSISTASKAGFVNNFEGEGYILGGMIVVSQQGEVVYMFSEQVPGETPPIQECAAINTLLPAGAAASDAACCATRGIVCDGAAPNMHIATLNQRNLTGPLPADWSPLQSLRAIDLSNNNLTGTVPASLSSLPQLQSFVLARNPNLSGPVPDAFARTGVVCDLYGTAICKSLVGTNKCCPSSSPNTAPPASDAGADGGRQLTPLEIAGFVGAVAVGFALIVAAVYLIRRLTGRGRRESDSLPGPGPAAGFREYDVQARRQSTPAERDARKPPDMEFIVARPVQVTLQRSYTSASEPALPPTVRLSRSDPTLRQRTPSQFSWQSNQPAAYQYSVYSAQSGRSAASLSRPPSRPRLNSDASVEVARHHQMQQRIRSQRSTQRSTQMMQGSAYDSLGRRSAASRDSAVPHIEPRPRSHSLPRSGSDQSGFDPPPVPPVPAQPLRERGAASPAPSTIERRLRGDSPDNPLRRARSTDRVDRSGGGGGGAGGSSSDRMVSPPPPSPLPTPPLPAPPIQYQLSSRSLDRTRDRGNQEPTPDRPAYDLERGDGGSVDIPLRSMSIYHQVMKSAKKRDQSRDRSVTRTQ</sequence>
<feature type="compositionally biased region" description="Pro residues" evidence="8">
    <location>
        <begin position="125"/>
        <end position="134"/>
    </location>
</feature>
<feature type="compositionally biased region" description="Low complexity" evidence="8">
    <location>
        <begin position="104"/>
        <end position="115"/>
    </location>
</feature>
<feature type="region of interest" description="Disordered" evidence="8">
    <location>
        <begin position="79"/>
        <end position="150"/>
    </location>
</feature>
<evidence type="ECO:0000256" key="9">
    <source>
        <dbReference type="SAM" id="Phobius"/>
    </source>
</evidence>
<dbReference type="InterPro" id="IPR032801">
    <property type="entry name" value="PXL2A/B/C"/>
</dbReference>
<protein>
    <recommendedName>
        <fullName evidence="5">Peroxiredoxin-like 2A</fullName>
    </recommendedName>
    <alternativeName>
        <fullName evidence="7">Peroxiredoxin-like 2 activated in M-CSF stimulated monocytes</fullName>
    </alternativeName>
    <alternativeName>
        <fullName evidence="6">Redox-regulatory protein FAM213A</fullName>
    </alternativeName>
</protein>
<keyword evidence="9" id="KW-0472">Membrane</keyword>
<dbReference type="Proteomes" id="UP001527925">
    <property type="component" value="Unassembled WGS sequence"/>
</dbReference>
<dbReference type="PANTHER" id="PTHR28630:SF31">
    <property type="entry name" value="PEROXIREDOXIN-LIKE 2A"/>
    <property type="match status" value="1"/>
</dbReference>
<feature type="compositionally biased region" description="Basic and acidic residues" evidence="8">
    <location>
        <begin position="820"/>
        <end position="845"/>
    </location>
</feature>
<evidence type="ECO:0000256" key="8">
    <source>
        <dbReference type="SAM" id="MobiDB-lite"/>
    </source>
</evidence>
<dbReference type="PANTHER" id="PTHR28630">
    <property type="match status" value="1"/>
</dbReference>
<dbReference type="EMBL" id="JADGIZ020000005">
    <property type="protein sequence ID" value="KAL2918876.1"/>
    <property type="molecule type" value="Genomic_DNA"/>
</dbReference>
<feature type="region of interest" description="Disordered" evidence="8">
    <location>
        <begin position="535"/>
        <end position="575"/>
    </location>
</feature>
<feature type="region of interest" description="Disordered" evidence="8">
    <location>
        <begin position="1"/>
        <end position="26"/>
    </location>
</feature>
<accession>A0ABR4NH89</accession>
<feature type="compositionally biased region" description="Low complexity" evidence="8">
    <location>
        <begin position="8"/>
        <end position="25"/>
    </location>
</feature>
<feature type="compositionally biased region" description="Low complexity" evidence="8">
    <location>
        <begin position="669"/>
        <end position="686"/>
    </location>
</feature>
<feature type="region of interest" description="Disordered" evidence="8">
    <location>
        <begin position="588"/>
        <end position="623"/>
    </location>
</feature>
<evidence type="ECO:0000256" key="7">
    <source>
        <dbReference type="ARBA" id="ARBA00032129"/>
    </source>
</evidence>
<comment type="caution">
    <text evidence="10">The sequence shown here is derived from an EMBL/GenBank/DDBJ whole genome shotgun (WGS) entry which is preliminary data.</text>
</comment>
<keyword evidence="2" id="KW-0963">Cytoplasm</keyword>
<dbReference type="Pfam" id="PF13911">
    <property type="entry name" value="AhpC-TSA_2"/>
    <property type="match status" value="1"/>
</dbReference>
<feature type="region of interest" description="Disordered" evidence="8">
    <location>
        <begin position="862"/>
        <end position="881"/>
    </location>
</feature>
<evidence type="ECO:0000313" key="11">
    <source>
        <dbReference type="Proteomes" id="UP001527925"/>
    </source>
</evidence>
<feature type="compositionally biased region" description="Polar residues" evidence="8">
    <location>
        <begin position="612"/>
        <end position="623"/>
    </location>
</feature>
<keyword evidence="9" id="KW-0812">Transmembrane</keyword>
<reference evidence="10 11" key="1">
    <citation type="submission" date="2023-09" db="EMBL/GenBank/DDBJ databases">
        <title>Pangenome analysis of Batrachochytrium dendrobatidis and related Chytrids.</title>
        <authorList>
            <person name="Yacoub M.N."/>
            <person name="Stajich J.E."/>
            <person name="James T.Y."/>
        </authorList>
    </citation>
    <scope>NUCLEOTIDE SEQUENCE [LARGE SCALE GENOMIC DNA]</scope>
    <source>
        <strain evidence="10 11">JEL0888</strain>
    </source>
</reference>
<keyword evidence="3" id="KW-0676">Redox-active center</keyword>
<dbReference type="Gene3D" id="3.80.10.10">
    <property type="entry name" value="Ribonuclease Inhibitor"/>
    <property type="match status" value="1"/>
</dbReference>
<name>A0ABR4NH89_9FUNG</name>
<feature type="compositionally biased region" description="Gly residues" evidence="8">
    <location>
        <begin position="778"/>
        <end position="787"/>
    </location>
</feature>
<dbReference type="InterPro" id="IPR032675">
    <property type="entry name" value="LRR_dom_sf"/>
</dbReference>
<feature type="compositionally biased region" description="Low complexity" evidence="8">
    <location>
        <begin position="82"/>
        <end position="93"/>
    </location>
</feature>
<feature type="region of interest" description="Disordered" evidence="8">
    <location>
        <begin position="640"/>
        <end position="851"/>
    </location>
</feature>
<evidence type="ECO:0000256" key="5">
    <source>
        <dbReference type="ARBA" id="ARBA00023849"/>
    </source>
</evidence>